<keyword evidence="2" id="KW-0067">ATP-binding</keyword>
<dbReference type="PANTHER" id="PTHR16305">
    <property type="entry name" value="TESTICULAR SOLUBLE ADENYLYL CYCLASE"/>
    <property type="match status" value="1"/>
</dbReference>
<dbReference type="InterPro" id="IPR016032">
    <property type="entry name" value="Sig_transdc_resp-reg_C-effctor"/>
</dbReference>
<dbReference type="Gene3D" id="1.10.10.10">
    <property type="entry name" value="Winged helix-like DNA-binding domain superfamily/Winged helix DNA-binding domain"/>
    <property type="match status" value="1"/>
</dbReference>
<dbReference type="Proteomes" id="UP000619788">
    <property type="component" value="Unassembled WGS sequence"/>
</dbReference>
<dbReference type="RefSeq" id="WP_204067028.1">
    <property type="nucleotide sequence ID" value="NZ_BOOJ01000047.1"/>
</dbReference>
<feature type="domain" description="HTH luxR-type" evidence="3">
    <location>
        <begin position="859"/>
        <end position="924"/>
    </location>
</feature>
<name>A0A8J3WPI7_9ACTN</name>
<dbReference type="InterPro" id="IPR000792">
    <property type="entry name" value="Tscrpt_reg_LuxR_C"/>
</dbReference>
<dbReference type="GO" id="GO:0005737">
    <property type="term" value="C:cytoplasm"/>
    <property type="evidence" value="ECO:0007669"/>
    <property type="project" value="TreeGrafter"/>
</dbReference>
<dbReference type="GO" id="GO:0004016">
    <property type="term" value="F:adenylate cyclase activity"/>
    <property type="evidence" value="ECO:0007669"/>
    <property type="project" value="TreeGrafter"/>
</dbReference>
<keyword evidence="1" id="KW-0547">Nucleotide-binding</keyword>
<protein>
    <submittedName>
        <fullName evidence="4">Helix-turn-helix transcriptional regulator</fullName>
    </submittedName>
</protein>
<dbReference type="GO" id="GO:0006355">
    <property type="term" value="P:regulation of DNA-templated transcription"/>
    <property type="evidence" value="ECO:0007669"/>
    <property type="project" value="InterPro"/>
</dbReference>
<dbReference type="SMART" id="SM00421">
    <property type="entry name" value="HTH_LUXR"/>
    <property type="match status" value="1"/>
</dbReference>
<sequence length="928" mass="101257">MGLIERKEELTSLEELLANAVMGRGRIALVGGAVAVGKSTLLRSIAEQAIELGALAVTATGSRVERDLPLGVMRQLIQDAPLVTTVRERALALLEEGARTVSATDGETEHQIDAQVVHALCSVLLDLAERYPLVIVVDDVHHADRASLLCLVYLARRVRNARIMLVFGHADRGRYTDAYFQTDLLRQPHCRRIRLTPLSRTGVAALVAAKAGVKVTERLADRWYALSGGNPLLAGALADDHEDFVRAASEQPADVVVGEQFGQAVLSCLQRGRSRTTLVARGLAILGESEGLDRLLDLPMIDISGELLSLGAAGLLAGGRYRHEAVREIVLAGMDVQERRELHRRAAELVYARGLTPSVIAEHLLNADTIEAPWVVPVLEEAARNALRDGHVESAVAYLRRAWTECADEAHRSKIMTMLVRAEWRINPAAPEGHLSELAEAMNRGSLRGGDAVVLARALLWHGRFDDARDVLEQLDGAAEAVDQETTAELVVARLWLRATYPPFLNHLRRTTGEWGLANMVSVAVSQRLESTLALAEVLTRGPREGSMNTVERILEDSRLDEMTLDTVENALLALTYAGRCDRAAPWCDLFAVEASSRQAPSRQARLAAIRAEIAIRQGDMPVAEHHARLALDSIPMSSWGVAIGGPLSSLILALTAMGKYDAVREHLDRPVPEAMFQTRYGLHYLHARGRYSLATEYAALALRDFQRCGELMVAWNLDTPGLIPWRADAGEACLRMGETEEARQLVQAHLELCGSDARRGRGIALRLLAATSEPARRPALLRQATEYLQMAGDKYELARALLDLVEAYDSLGEYRRARTIAGRAQAVAKECRAEPMIGALARGDGAGTASSPLSGELSGELIGVLSDAERRVAILAAAGYTNREIASKLYITISTVEQHLTRTYRKLNISQRADLPLVLEFGDQASI</sequence>
<evidence type="ECO:0000313" key="5">
    <source>
        <dbReference type="Proteomes" id="UP000619788"/>
    </source>
</evidence>
<dbReference type="PANTHER" id="PTHR16305:SF35">
    <property type="entry name" value="TRANSCRIPTIONAL ACTIVATOR DOMAIN"/>
    <property type="match status" value="1"/>
</dbReference>
<dbReference type="PRINTS" id="PR00038">
    <property type="entry name" value="HTHLUXR"/>
</dbReference>
<dbReference type="InterPro" id="IPR027417">
    <property type="entry name" value="P-loop_NTPase"/>
</dbReference>
<dbReference type="Pfam" id="PF00196">
    <property type="entry name" value="GerE"/>
    <property type="match status" value="1"/>
</dbReference>
<dbReference type="SUPFAM" id="SSF46894">
    <property type="entry name" value="C-terminal effector domain of the bipartite response regulators"/>
    <property type="match status" value="1"/>
</dbReference>
<accession>A0A8J3WPI7</accession>
<dbReference type="SUPFAM" id="SSF52540">
    <property type="entry name" value="P-loop containing nucleoside triphosphate hydrolases"/>
    <property type="match status" value="1"/>
</dbReference>
<proteinExistence type="predicted"/>
<organism evidence="4 5">
    <name type="scientific">Planobispora siamensis</name>
    <dbReference type="NCBI Taxonomy" id="936338"/>
    <lineage>
        <taxon>Bacteria</taxon>
        <taxon>Bacillati</taxon>
        <taxon>Actinomycetota</taxon>
        <taxon>Actinomycetes</taxon>
        <taxon>Streptosporangiales</taxon>
        <taxon>Streptosporangiaceae</taxon>
        <taxon>Planobispora</taxon>
    </lineage>
</organism>
<evidence type="ECO:0000256" key="1">
    <source>
        <dbReference type="ARBA" id="ARBA00022741"/>
    </source>
</evidence>
<dbReference type="InterPro" id="IPR041664">
    <property type="entry name" value="AAA_16"/>
</dbReference>
<keyword evidence="5" id="KW-1185">Reference proteome</keyword>
<dbReference type="CDD" id="cd06170">
    <property type="entry name" value="LuxR_C_like"/>
    <property type="match status" value="1"/>
</dbReference>
<dbReference type="SUPFAM" id="SSF48452">
    <property type="entry name" value="TPR-like"/>
    <property type="match status" value="1"/>
</dbReference>
<gene>
    <name evidence="4" type="ORF">Psi01_55510</name>
</gene>
<dbReference type="Pfam" id="PF13191">
    <property type="entry name" value="AAA_16"/>
    <property type="match status" value="1"/>
</dbReference>
<evidence type="ECO:0000313" key="4">
    <source>
        <dbReference type="EMBL" id="GIH94921.1"/>
    </source>
</evidence>
<dbReference type="GO" id="GO:0003677">
    <property type="term" value="F:DNA binding"/>
    <property type="evidence" value="ECO:0007669"/>
    <property type="project" value="InterPro"/>
</dbReference>
<evidence type="ECO:0000256" key="2">
    <source>
        <dbReference type="ARBA" id="ARBA00022840"/>
    </source>
</evidence>
<reference evidence="4 5" key="1">
    <citation type="submission" date="2021-01" db="EMBL/GenBank/DDBJ databases">
        <title>Whole genome shotgun sequence of Planobispora siamensis NBRC 107568.</title>
        <authorList>
            <person name="Komaki H."/>
            <person name="Tamura T."/>
        </authorList>
    </citation>
    <scope>NUCLEOTIDE SEQUENCE [LARGE SCALE GENOMIC DNA]</scope>
    <source>
        <strain evidence="4 5">NBRC 107568</strain>
    </source>
</reference>
<dbReference type="PROSITE" id="PS00622">
    <property type="entry name" value="HTH_LUXR_1"/>
    <property type="match status" value="1"/>
</dbReference>
<dbReference type="EMBL" id="BOOJ01000047">
    <property type="protein sequence ID" value="GIH94921.1"/>
    <property type="molecule type" value="Genomic_DNA"/>
</dbReference>
<comment type="caution">
    <text evidence="4">The sequence shown here is derived from an EMBL/GenBank/DDBJ whole genome shotgun (WGS) entry which is preliminary data.</text>
</comment>
<dbReference type="InterPro" id="IPR011990">
    <property type="entry name" value="TPR-like_helical_dom_sf"/>
</dbReference>
<dbReference type="PROSITE" id="PS50043">
    <property type="entry name" value="HTH_LUXR_2"/>
    <property type="match status" value="1"/>
</dbReference>
<dbReference type="GO" id="GO:0005524">
    <property type="term" value="F:ATP binding"/>
    <property type="evidence" value="ECO:0007669"/>
    <property type="project" value="UniProtKB-KW"/>
</dbReference>
<dbReference type="AlphaFoldDB" id="A0A8J3WPI7"/>
<dbReference type="InterPro" id="IPR036388">
    <property type="entry name" value="WH-like_DNA-bd_sf"/>
</dbReference>
<evidence type="ECO:0000259" key="3">
    <source>
        <dbReference type="PROSITE" id="PS50043"/>
    </source>
</evidence>
<dbReference type="Gene3D" id="1.25.40.10">
    <property type="entry name" value="Tetratricopeptide repeat domain"/>
    <property type="match status" value="1"/>
</dbReference>